<protein>
    <recommendedName>
        <fullName evidence="7">HTH-type transcriptional regulator SarZ</fullName>
    </recommendedName>
    <alternativeName>
        <fullName evidence="8">Staphylococcal accessory regulator Z</fullName>
    </alternativeName>
</protein>
<reference evidence="11" key="1">
    <citation type="submission" date="2016-10" db="EMBL/GenBank/DDBJ databases">
        <authorList>
            <person name="Varghese N."/>
            <person name="Submissions S."/>
        </authorList>
    </citation>
    <scope>NUCLEOTIDE SEQUENCE [LARGE SCALE GENOMIC DNA]</scope>
    <source>
        <strain evidence="11">DSM 4002</strain>
    </source>
</reference>
<name>A0A1I4XBA6_9FLAO</name>
<keyword evidence="4" id="KW-0238">DNA-binding</keyword>
<dbReference type="SUPFAM" id="SSF46785">
    <property type="entry name" value="Winged helix' DNA-binding domain"/>
    <property type="match status" value="1"/>
</dbReference>
<dbReference type="InterPro" id="IPR055166">
    <property type="entry name" value="Transc_reg_Sar_Rot_HTH"/>
</dbReference>
<dbReference type="eggNOG" id="COG1846">
    <property type="taxonomic scope" value="Bacteria"/>
</dbReference>
<evidence type="ECO:0000256" key="5">
    <source>
        <dbReference type="ARBA" id="ARBA00023163"/>
    </source>
</evidence>
<dbReference type="FunFam" id="1.10.10.10:FF:000163">
    <property type="entry name" value="MarR family transcriptional regulator"/>
    <property type="match status" value="1"/>
</dbReference>
<dbReference type="InterPro" id="IPR036390">
    <property type="entry name" value="WH_DNA-bd_sf"/>
</dbReference>
<dbReference type="PROSITE" id="PS50995">
    <property type="entry name" value="HTH_MARR_2"/>
    <property type="match status" value="1"/>
</dbReference>
<evidence type="ECO:0000256" key="4">
    <source>
        <dbReference type="ARBA" id="ARBA00023125"/>
    </source>
</evidence>
<dbReference type="PRINTS" id="PR00598">
    <property type="entry name" value="HTHMARR"/>
</dbReference>
<organism evidence="10 11">
    <name type="scientific">Flavobacterium succinicans</name>
    <dbReference type="NCBI Taxonomy" id="29536"/>
    <lineage>
        <taxon>Bacteria</taxon>
        <taxon>Pseudomonadati</taxon>
        <taxon>Bacteroidota</taxon>
        <taxon>Flavobacteriia</taxon>
        <taxon>Flavobacteriales</taxon>
        <taxon>Flavobacteriaceae</taxon>
        <taxon>Flavobacterium</taxon>
    </lineage>
</organism>
<keyword evidence="5" id="KW-0804">Transcription</keyword>
<evidence type="ECO:0000256" key="1">
    <source>
        <dbReference type="ARBA" id="ARBA00004496"/>
    </source>
</evidence>
<feature type="domain" description="HTH marR-type" evidence="9">
    <location>
        <begin position="11"/>
        <end position="144"/>
    </location>
</feature>
<dbReference type="RefSeq" id="WP_024981278.1">
    <property type="nucleotide sequence ID" value="NZ_CBCRUM010000005.1"/>
</dbReference>
<dbReference type="EMBL" id="FOUT01000008">
    <property type="protein sequence ID" value="SFN22610.1"/>
    <property type="molecule type" value="Genomic_DNA"/>
</dbReference>
<evidence type="ECO:0000259" key="9">
    <source>
        <dbReference type="PROSITE" id="PS50995"/>
    </source>
</evidence>
<dbReference type="InterPro" id="IPR000835">
    <property type="entry name" value="HTH_MarR-typ"/>
</dbReference>
<evidence type="ECO:0000256" key="8">
    <source>
        <dbReference type="ARBA" id="ARBA00047207"/>
    </source>
</evidence>
<evidence type="ECO:0000256" key="2">
    <source>
        <dbReference type="ARBA" id="ARBA00022490"/>
    </source>
</evidence>
<dbReference type="PANTHER" id="PTHR42756">
    <property type="entry name" value="TRANSCRIPTIONAL REGULATOR, MARR"/>
    <property type="match status" value="1"/>
</dbReference>
<keyword evidence="11" id="KW-1185">Reference proteome</keyword>
<accession>A0A1I4XBA6</accession>
<dbReference type="Gene3D" id="1.10.10.10">
    <property type="entry name" value="Winged helix-like DNA-binding domain superfamily/Winged helix DNA-binding domain"/>
    <property type="match status" value="1"/>
</dbReference>
<evidence type="ECO:0000256" key="3">
    <source>
        <dbReference type="ARBA" id="ARBA00023015"/>
    </source>
</evidence>
<comment type="subcellular location">
    <subcellularLocation>
        <location evidence="1">Cytoplasm</location>
    </subcellularLocation>
</comment>
<gene>
    <name evidence="10" type="ORF">SAMN05444143_108115</name>
</gene>
<dbReference type="Proteomes" id="UP000182961">
    <property type="component" value="Unassembled WGS sequence"/>
</dbReference>
<dbReference type="GO" id="GO:0003700">
    <property type="term" value="F:DNA-binding transcription factor activity"/>
    <property type="evidence" value="ECO:0007669"/>
    <property type="project" value="InterPro"/>
</dbReference>
<dbReference type="PANTHER" id="PTHR42756:SF1">
    <property type="entry name" value="TRANSCRIPTIONAL REPRESSOR OF EMRAB OPERON"/>
    <property type="match status" value="1"/>
</dbReference>
<evidence type="ECO:0000313" key="11">
    <source>
        <dbReference type="Proteomes" id="UP000182961"/>
    </source>
</evidence>
<keyword evidence="2" id="KW-0963">Cytoplasm</keyword>
<evidence type="ECO:0000256" key="6">
    <source>
        <dbReference type="ARBA" id="ARBA00046337"/>
    </source>
</evidence>
<keyword evidence="3" id="KW-0805">Transcription regulation</keyword>
<evidence type="ECO:0000313" key="10">
    <source>
        <dbReference type="EMBL" id="SFN22610.1"/>
    </source>
</evidence>
<dbReference type="GO" id="GO:0005737">
    <property type="term" value="C:cytoplasm"/>
    <property type="evidence" value="ECO:0007669"/>
    <property type="project" value="UniProtKB-SubCell"/>
</dbReference>
<dbReference type="GO" id="GO:0003677">
    <property type="term" value="F:DNA binding"/>
    <property type="evidence" value="ECO:0007669"/>
    <property type="project" value="UniProtKB-KW"/>
</dbReference>
<evidence type="ECO:0000256" key="7">
    <source>
        <dbReference type="ARBA" id="ARBA00047188"/>
    </source>
</evidence>
<dbReference type="SMART" id="SM00347">
    <property type="entry name" value="HTH_MARR"/>
    <property type="match status" value="1"/>
</dbReference>
<dbReference type="AlphaFoldDB" id="A0A1I4XBA6"/>
<sequence>MEKDFSTLYLENQLCFPLYAASRLTTKLYTPFLEDLGITYPQYLVLLVLWETDAQTVTEIGTRLALESNTLTPLLKRLEQKELLTRSRSSKDERAVLVTLTASGQALKEQAVCIPQKIMESFANASVSQEELLAFQKTLTKLVELLREE</sequence>
<proteinExistence type="inferred from homology"/>
<comment type="similarity">
    <text evidence="6">Belongs to the SarZ family.</text>
</comment>
<dbReference type="Pfam" id="PF22381">
    <property type="entry name" value="Staph_reg_Sar_Rot"/>
    <property type="match status" value="1"/>
</dbReference>
<dbReference type="InterPro" id="IPR036388">
    <property type="entry name" value="WH-like_DNA-bd_sf"/>
</dbReference>